<gene>
    <name evidence="1" type="ORF">DUI87_28105</name>
</gene>
<sequence length="84" mass="8932">MLGCRLEEGNNGKIPDYLLLLGRILRGQAMECPCAELCRSLLVSGGTRRGGLGWVVGIAWECCVAAPSLGVSKARLDEAWSNLG</sequence>
<proteinExistence type="predicted"/>
<evidence type="ECO:0000313" key="1">
    <source>
        <dbReference type="EMBL" id="RMB95482.1"/>
    </source>
</evidence>
<dbReference type="AlphaFoldDB" id="A0A3M0J3Y0"/>
<dbReference type="Proteomes" id="UP000269221">
    <property type="component" value="Unassembled WGS sequence"/>
</dbReference>
<accession>A0A3M0J3Y0</accession>
<dbReference type="EMBL" id="QRBI01000185">
    <property type="protein sequence ID" value="RMB95482.1"/>
    <property type="molecule type" value="Genomic_DNA"/>
</dbReference>
<organism evidence="1 2">
    <name type="scientific">Hirundo rustica rustica</name>
    <dbReference type="NCBI Taxonomy" id="333673"/>
    <lineage>
        <taxon>Eukaryota</taxon>
        <taxon>Metazoa</taxon>
        <taxon>Chordata</taxon>
        <taxon>Craniata</taxon>
        <taxon>Vertebrata</taxon>
        <taxon>Euteleostomi</taxon>
        <taxon>Archelosauria</taxon>
        <taxon>Archosauria</taxon>
        <taxon>Dinosauria</taxon>
        <taxon>Saurischia</taxon>
        <taxon>Theropoda</taxon>
        <taxon>Coelurosauria</taxon>
        <taxon>Aves</taxon>
        <taxon>Neognathae</taxon>
        <taxon>Neoaves</taxon>
        <taxon>Telluraves</taxon>
        <taxon>Australaves</taxon>
        <taxon>Passeriformes</taxon>
        <taxon>Sylvioidea</taxon>
        <taxon>Hirundinidae</taxon>
        <taxon>Hirundo</taxon>
    </lineage>
</organism>
<reference evidence="1 2" key="1">
    <citation type="submission" date="2018-07" db="EMBL/GenBank/DDBJ databases">
        <title>A high quality draft genome assembly of the barn swallow (H. rustica rustica).</title>
        <authorList>
            <person name="Formenti G."/>
            <person name="Chiara M."/>
            <person name="Poveda L."/>
            <person name="Francoijs K.-J."/>
            <person name="Bonisoli-Alquati A."/>
            <person name="Canova L."/>
            <person name="Gianfranceschi L."/>
            <person name="Horner D.S."/>
            <person name="Saino N."/>
        </authorList>
    </citation>
    <scope>NUCLEOTIDE SEQUENCE [LARGE SCALE GENOMIC DNA]</scope>
    <source>
        <strain evidence="1">Chelidonia</strain>
        <tissue evidence="1">Blood</tissue>
    </source>
</reference>
<keyword evidence="2" id="KW-1185">Reference proteome</keyword>
<evidence type="ECO:0000313" key="2">
    <source>
        <dbReference type="Proteomes" id="UP000269221"/>
    </source>
</evidence>
<protein>
    <submittedName>
        <fullName evidence="1">Uncharacterized protein</fullName>
    </submittedName>
</protein>
<comment type="caution">
    <text evidence="1">The sequence shown here is derived from an EMBL/GenBank/DDBJ whole genome shotgun (WGS) entry which is preliminary data.</text>
</comment>
<name>A0A3M0J3Y0_HIRRU</name>